<keyword evidence="5" id="KW-1185">Reference proteome</keyword>
<dbReference type="Pfam" id="PF07715">
    <property type="entry name" value="Plug"/>
    <property type="match status" value="1"/>
</dbReference>
<evidence type="ECO:0000256" key="1">
    <source>
        <dbReference type="ARBA" id="ARBA00022729"/>
    </source>
</evidence>
<name>A0A4R2GFC8_9BACT</name>
<dbReference type="Proteomes" id="UP000295221">
    <property type="component" value="Unassembled WGS sequence"/>
</dbReference>
<dbReference type="SUPFAM" id="SSF49464">
    <property type="entry name" value="Carboxypeptidase regulatory domain-like"/>
    <property type="match status" value="1"/>
</dbReference>
<reference evidence="4 5" key="1">
    <citation type="submission" date="2019-03" db="EMBL/GenBank/DDBJ databases">
        <title>Genomic Encyclopedia of Type Strains, Phase IV (KMG-IV): sequencing the most valuable type-strain genomes for metagenomic binning, comparative biology and taxonomic classification.</title>
        <authorList>
            <person name="Goeker M."/>
        </authorList>
    </citation>
    <scope>NUCLEOTIDE SEQUENCE [LARGE SCALE GENOMIC DNA]</scope>
    <source>
        <strain evidence="4 5">DSM 24179</strain>
    </source>
</reference>
<dbReference type="RefSeq" id="WP_132434975.1">
    <property type="nucleotide sequence ID" value="NZ_SLWK01000015.1"/>
</dbReference>
<protein>
    <submittedName>
        <fullName evidence="4">Outer membrane receptor protein involved in Fe transport</fullName>
    </submittedName>
</protein>
<dbReference type="PANTHER" id="PTHR30069">
    <property type="entry name" value="TONB-DEPENDENT OUTER MEMBRANE RECEPTOR"/>
    <property type="match status" value="1"/>
</dbReference>
<dbReference type="GO" id="GO:0009279">
    <property type="term" value="C:cell outer membrane"/>
    <property type="evidence" value="ECO:0007669"/>
    <property type="project" value="TreeGrafter"/>
</dbReference>
<evidence type="ECO:0000313" key="4">
    <source>
        <dbReference type="EMBL" id="TCO05999.1"/>
    </source>
</evidence>
<evidence type="ECO:0000313" key="5">
    <source>
        <dbReference type="Proteomes" id="UP000295221"/>
    </source>
</evidence>
<comment type="caution">
    <text evidence="4">The sequence shown here is derived from an EMBL/GenBank/DDBJ whole genome shotgun (WGS) entry which is preliminary data.</text>
</comment>
<proteinExistence type="predicted"/>
<feature type="domain" description="TonB-dependent receptor plug" evidence="3">
    <location>
        <begin position="144"/>
        <end position="224"/>
    </location>
</feature>
<sequence>MRRKVYGLFVTSIICLLITLANQISAQTASPVEISGFITDQTREPVINAHLRIVSTNVGAVTDVNGNFTISTAPSFPLELSVSAIGFQSKTINIASLPPEPLRIILEEDRQMLQQIEVTANRLSGFHSQRIEPIHVRMLPSAAGASIEGLVRSQMGVASNNELSSQYRVRGGNFDENLVYVNGQEVHRPFLIHSGQQEGLSFVNPDLVESVEFSAGGFSASYGDKMSSVLDIRYKRPTETAGSVSAGMLGANAHLEGAAFNQKVSWITGVRYKTNRYLLGTLDEKGDYRPNFTDAQAFLTYEATPRLSFEILGYYSLNTYEFIPQTRETTFGTISDVKRLRIYFAGKEENRFETGYGALSTIFNVSDRQQYKLTFTGFRTFEEETYDIAGAYWLQEIDNPFDADDEGTQIGVGQYLQHARNDLYANVISANLEGKHNSSGGITSWGIQVRQESFRDRVNEWEMIDSAGYSIPYRGDLLELAYTKNAHHDIVANRVSGFLKNQSSLAIGSGFLMIDAGIRASYYSFNDEYIISPRILLNYLPSRNSNHRYRLSGGYYYQPPFFKEMRRPDGTLNKDIKAQKSIHVVSGFDYYFHKMERPFKFTTELYYKHMKNLIPYQVDNVRIIYSGENEAKGYAVGIDFKINGELVPGEESWATLSLMKTEEDLLNDRWIDPATPGEPGYIPRPSDQRLNFSMFIQDHLPNNPDFKAHLSFFFGTGLPFGPPRSPRYMAVHRLPSYRRIDIGFSYDLLKSRWMQNNHLNLKNMWLGIEVFNLPNIDNTISHYWVTDINNRQYAVPNYLTSRRINLKLTATF</sequence>
<keyword evidence="1 2" id="KW-0732">Signal</keyword>
<dbReference type="InterPro" id="IPR008969">
    <property type="entry name" value="CarboxyPept-like_regulatory"/>
</dbReference>
<accession>A0A4R2GFC8</accession>
<dbReference type="OrthoDB" id="1108759at2"/>
<dbReference type="EMBL" id="SLWK01000015">
    <property type="protein sequence ID" value="TCO05999.1"/>
    <property type="molecule type" value="Genomic_DNA"/>
</dbReference>
<dbReference type="PANTHER" id="PTHR30069:SF29">
    <property type="entry name" value="HEMOGLOBIN AND HEMOGLOBIN-HAPTOGLOBIN-BINDING PROTEIN 1-RELATED"/>
    <property type="match status" value="1"/>
</dbReference>
<dbReference type="SUPFAM" id="SSF56935">
    <property type="entry name" value="Porins"/>
    <property type="match status" value="1"/>
</dbReference>
<evidence type="ECO:0000256" key="2">
    <source>
        <dbReference type="SAM" id="SignalP"/>
    </source>
</evidence>
<dbReference type="AlphaFoldDB" id="A0A4R2GFC8"/>
<dbReference type="GO" id="GO:0044718">
    <property type="term" value="P:siderophore transmembrane transport"/>
    <property type="evidence" value="ECO:0007669"/>
    <property type="project" value="TreeGrafter"/>
</dbReference>
<gene>
    <name evidence="4" type="ORF">EV194_11550</name>
</gene>
<dbReference type="InterPro" id="IPR037066">
    <property type="entry name" value="Plug_dom_sf"/>
</dbReference>
<dbReference type="Gene3D" id="2.60.40.1120">
    <property type="entry name" value="Carboxypeptidase-like, regulatory domain"/>
    <property type="match status" value="1"/>
</dbReference>
<dbReference type="GO" id="GO:0015344">
    <property type="term" value="F:siderophore uptake transmembrane transporter activity"/>
    <property type="evidence" value="ECO:0007669"/>
    <property type="project" value="TreeGrafter"/>
</dbReference>
<dbReference type="InterPro" id="IPR039426">
    <property type="entry name" value="TonB-dep_rcpt-like"/>
</dbReference>
<feature type="signal peptide" evidence="2">
    <location>
        <begin position="1"/>
        <end position="26"/>
    </location>
</feature>
<organism evidence="4 5">
    <name type="scientific">Natronoflexus pectinivorans</name>
    <dbReference type="NCBI Taxonomy" id="682526"/>
    <lineage>
        <taxon>Bacteria</taxon>
        <taxon>Pseudomonadati</taxon>
        <taxon>Bacteroidota</taxon>
        <taxon>Bacteroidia</taxon>
        <taxon>Marinilabiliales</taxon>
        <taxon>Marinilabiliaceae</taxon>
        <taxon>Natronoflexus</taxon>
    </lineage>
</organism>
<dbReference type="Gene3D" id="2.170.130.10">
    <property type="entry name" value="TonB-dependent receptor, plug domain"/>
    <property type="match status" value="1"/>
</dbReference>
<feature type="chain" id="PRO_5020958429" evidence="2">
    <location>
        <begin position="27"/>
        <end position="812"/>
    </location>
</feature>
<evidence type="ECO:0000259" key="3">
    <source>
        <dbReference type="Pfam" id="PF07715"/>
    </source>
</evidence>
<dbReference type="InterPro" id="IPR012910">
    <property type="entry name" value="Plug_dom"/>
</dbReference>
<keyword evidence="4" id="KW-0675">Receptor</keyword>
<dbReference type="Pfam" id="PF13715">
    <property type="entry name" value="CarbopepD_reg_2"/>
    <property type="match status" value="1"/>
</dbReference>